<dbReference type="Gene3D" id="1.10.1220.10">
    <property type="entry name" value="Met repressor-like"/>
    <property type="match status" value="1"/>
</dbReference>
<keyword evidence="2" id="KW-1185">Reference proteome</keyword>
<dbReference type="SUPFAM" id="SSF47598">
    <property type="entry name" value="Ribbon-helix-helix"/>
    <property type="match status" value="1"/>
</dbReference>
<name>A0ABT1BXL1_9BACT</name>
<reference evidence="1 2" key="1">
    <citation type="submission" date="2022-06" db="EMBL/GenBank/DDBJ databases">
        <title>A taxonomic note on the genus Prevotella: Description of four novel genera and emended description of the genera Hallella and Xylanibacter.</title>
        <authorList>
            <person name="Hitch T.C.A."/>
        </authorList>
    </citation>
    <scope>NUCLEOTIDE SEQUENCE [LARGE SCALE GENOMIC DNA]</scope>
    <source>
        <strain evidence="1 2">DSM 100619</strain>
    </source>
</reference>
<dbReference type="RefSeq" id="WP_252761138.1">
    <property type="nucleotide sequence ID" value="NZ_JAMXLY010000028.1"/>
</dbReference>
<accession>A0ABT1BXL1</accession>
<dbReference type="Proteomes" id="UP001204015">
    <property type="component" value="Unassembled WGS sequence"/>
</dbReference>
<organism evidence="1 2">
    <name type="scientific">Segatella cerevisiae</name>
    <dbReference type="NCBI Taxonomy" id="2053716"/>
    <lineage>
        <taxon>Bacteria</taxon>
        <taxon>Pseudomonadati</taxon>
        <taxon>Bacteroidota</taxon>
        <taxon>Bacteroidia</taxon>
        <taxon>Bacteroidales</taxon>
        <taxon>Prevotellaceae</taxon>
        <taxon>Segatella</taxon>
    </lineage>
</organism>
<evidence type="ECO:0000313" key="2">
    <source>
        <dbReference type="Proteomes" id="UP001204015"/>
    </source>
</evidence>
<evidence type="ECO:0000313" key="1">
    <source>
        <dbReference type="EMBL" id="MCO6025781.1"/>
    </source>
</evidence>
<dbReference type="InterPro" id="IPR010985">
    <property type="entry name" value="Ribbon_hlx_hlx"/>
</dbReference>
<sequence length="83" mass="9368">METAMERKPASFRLNSDLLEILKKRAKACNRSLNNYVESILLDAVYKEPNDTTISAIKENRSGKYAGEIDVSSIDAFKRSLDL</sequence>
<dbReference type="EMBL" id="JAMXLY010000028">
    <property type="protein sequence ID" value="MCO6025781.1"/>
    <property type="molecule type" value="Genomic_DNA"/>
</dbReference>
<dbReference type="InterPro" id="IPR013321">
    <property type="entry name" value="Arc_rbn_hlx_hlx"/>
</dbReference>
<gene>
    <name evidence="1" type="ORF">NG821_07995</name>
</gene>
<comment type="caution">
    <text evidence="1">The sequence shown here is derived from an EMBL/GenBank/DDBJ whole genome shotgun (WGS) entry which is preliminary data.</text>
</comment>
<proteinExistence type="predicted"/>
<protein>
    <submittedName>
        <fullName evidence="1">Toxin-antitoxin system protein</fullName>
    </submittedName>
</protein>